<dbReference type="GO" id="GO:0018849">
    <property type="term" value="F:muconate cycloisomerase activity"/>
    <property type="evidence" value="ECO:0007669"/>
    <property type="project" value="UniProtKB-EC"/>
</dbReference>
<name>G0EYK9_CUPNN</name>
<gene>
    <name evidence="1" type="ordered locus">CNE_1c20600</name>
</gene>
<keyword evidence="1" id="KW-0413">Isomerase</keyword>
<evidence type="ECO:0000313" key="1">
    <source>
        <dbReference type="EMBL" id="AEI77397.1"/>
    </source>
</evidence>
<dbReference type="EC" id="5.5.1.1" evidence="1"/>
<dbReference type="AlphaFoldDB" id="G0EYK9"/>
<dbReference type="InterPro" id="IPR036849">
    <property type="entry name" value="Enolase-like_C_sf"/>
</dbReference>
<proteinExistence type="predicted"/>
<accession>G0EYK9</accession>
<organism evidence="1 2">
    <name type="scientific">Cupriavidus necator (strain ATCC 43291 / DSM 13513 / CCUG 52238 / LMG 8453 / N-1)</name>
    <name type="common">Ralstonia eutropha</name>
    <dbReference type="NCBI Taxonomy" id="1042878"/>
    <lineage>
        <taxon>Bacteria</taxon>
        <taxon>Pseudomonadati</taxon>
        <taxon>Pseudomonadota</taxon>
        <taxon>Betaproteobacteria</taxon>
        <taxon>Burkholderiales</taxon>
        <taxon>Burkholderiaceae</taxon>
        <taxon>Cupriavidus</taxon>
    </lineage>
</organism>
<dbReference type="EC" id="5.1.2.2" evidence="1"/>
<evidence type="ECO:0000313" key="2">
    <source>
        <dbReference type="Proteomes" id="UP000006798"/>
    </source>
</evidence>
<protein>
    <submittedName>
        <fullName evidence="1">Mandelate racemase or muconate lactonizing enzyme</fullName>
        <ecNumber evidence="1">5.1.2.2</ecNumber>
        <ecNumber evidence="1">5.5.1.1</ecNumber>
    </submittedName>
</protein>
<dbReference type="EMBL" id="CP002877">
    <property type="protein sequence ID" value="AEI77397.1"/>
    <property type="molecule type" value="Genomic_DNA"/>
</dbReference>
<dbReference type="SUPFAM" id="SSF51604">
    <property type="entry name" value="Enolase C-terminal domain-like"/>
    <property type="match status" value="1"/>
</dbReference>
<dbReference type="Gene3D" id="3.20.20.120">
    <property type="entry name" value="Enolase-like C-terminal domain"/>
    <property type="match status" value="1"/>
</dbReference>
<dbReference type="HOGENOM" id="CLU_3151874_0_0_4"/>
<dbReference type="KEGG" id="cnc:CNE_1c20600"/>
<sequence length="48" mass="5330">MIEWRYFDMDAQVLGDAVVPRNGMIAVPTGPGLGIDPDPEVIQRYRVA</sequence>
<dbReference type="Proteomes" id="UP000006798">
    <property type="component" value="Chromosome 1"/>
</dbReference>
<reference evidence="1 2" key="1">
    <citation type="journal article" date="2011" name="J. Bacteriol.">
        <title>Complete genome sequence of the type strain Cupriavidus necator N-1.</title>
        <authorList>
            <person name="Poehlein A."/>
            <person name="Kusian B."/>
            <person name="Friedrich B."/>
            <person name="Daniel R."/>
            <person name="Bowien B."/>
        </authorList>
    </citation>
    <scope>NUCLEOTIDE SEQUENCE [LARGE SCALE GENOMIC DNA]</scope>
    <source>
        <strain evidence="2">ATCC 43291 / DSM 13513 / CCUG 52238 / LMG 8453 / N-1</strain>
    </source>
</reference>
<dbReference type="GO" id="GO:0018838">
    <property type="term" value="F:mandelate racemase activity"/>
    <property type="evidence" value="ECO:0007669"/>
    <property type="project" value="UniProtKB-EC"/>
</dbReference>